<comment type="caution">
    <text evidence="3">The sequence shown here is derived from an EMBL/GenBank/DDBJ whole genome shotgun (WGS) entry which is preliminary data.</text>
</comment>
<protein>
    <recommendedName>
        <fullName evidence="2">UspA domain-containing protein</fullName>
    </recommendedName>
</protein>
<dbReference type="PRINTS" id="PR01438">
    <property type="entry name" value="UNVRSLSTRESS"/>
</dbReference>
<reference evidence="3 4" key="1">
    <citation type="submission" date="2017-10" db="EMBL/GenBank/DDBJ databases">
        <title>The draft genome sequence of Lewinella marina KCTC 32374.</title>
        <authorList>
            <person name="Wang K."/>
        </authorList>
    </citation>
    <scope>NUCLEOTIDE SEQUENCE [LARGE SCALE GENOMIC DNA]</scope>
    <source>
        <strain evidence="3 4">MKG-38</strain>
    </source>
</reference>
<feature type="domain" description="UspA" evidence="2">
    <location>
        <begin position="248"/>
        <end position="303"/>
    </location>
</feature>
<dbReference type="EMBL" id="PDLO01000014">
    <property type="protein sequence ID" value="PHK97073.1"/>
    <property type="molecule type" value="Genomic_DNA"/>
</dbReference>
<comment type="similarity">
    <text evidence="1">Belongs to the universal stress protein A family.</text>
</comment>
<dbReference type="InterPro" id="IPR006016">
    <property type="entry name" value="UspA"/>
</dbReference>
<keyword evidence="4" id="KW-1185">Reference proteome</keyword>
<dbReference type="PANTHER" id="PTHR46268">
    <property type="entry name" value="STRESS RESPONSE PROTEIN NHAX"/>
    <property type="match status" value="1"/>
</dbReference>
<evidence type="ECO:0000313" key="3">
    <source>
        <dbReference type="EMBL" id="PHK97073.1"/>
    </source>
</evidence>
<proteinExistence type="inferred from homology"/>
<sequence length="325" mass="36471">MYISAPAAQRLQFWSPSKQNHSMKTITSILVPTDFSDVALSAFTYALQLADALDASIDLMHAIPPTTDNPGYDIFINHLTTDLQEEARHCLSKFFARGIGQVNQQLSRVPQVENHVMVGDLRLCIRQHIEDHGNQLIVMGTAGRRNAWDDFLGTNASYLVNRAPCPVLVIPPGATYREIKSICFATDLHDVGTFQAGKLLRALRPFQPDLHFLHVRQAGQQEAAEYDLDLLREVFDRPEAGLKASFNDLPAEDLVEAVFSFAQEKECELVVMHRPDRTWLRRLLLKSNTSEAVRRARLPLLIITAEDLVATDQPAQGQPVRELNP</sequence>
<dbReference type="InterPro" id="IPR006015">
    <property type="entry name" value="Universal_stress_UspA"/>
</dbReference>
<dbReference type="PANTHER" id="PTHR46268:SF6">
    <property type="entry name" value="UNIVERSAL STRESS PROTEIN UP12"/>
    <property type="match status" value="1"/>
</dbReference>
<name>A0A2G0CAT1_9BACT</name>
<dbReference type="OrthoDB" id="9788959at2"/>
<dbReference type="AlphaFoldDB" id="A0A2G0CAT1"/>
<feature type="domain" description="UspA" evidence="2">
    <location>
        <begin position="28"/>
        <end position="171"/>
    </location>
</feature>
<dbReference type="SUPFAM" id="SSF52402">
    <property type="entry name" value="Adenine nucleotide alpha hydrolases-like"/>
    <property type="match status" value="2"/>
</dbReference>
<evidence type="ECO:0000313" key="4">
    <source>
        <dbReference type="Proteomes" id="UP000226437"/>
    </source>
</evidence>
<dbReference type="InterPro" id="IPR014729">
    <property type="entry name" value="Rossmann-like_a/b/a_fold"/>
</dbReference>
<accession>A0A2G0CAT1</accession>
<organism evidence="3 4">
    <name type="scientific">Neolewinella marina</name>
    <dbReference type="NCBI Taxonomy" id="438751"/>
    <lineage>
        <taxon>Bacteria</taxon>
        <taxon>Pseudomonadati</taxon>
        <taxon>Bacteroidota</taxon>
        <taxon>Saprospiria</taxon>
        <taxon>Saprospirales</taxon>
        <taxon>Lewinellaceae</taxon>
        <taxon>Neolewinella</taxon>
    </lineage>
</organism>
<dbReference type="Proteomes" id="UP000226437">
    <property type="component" value="Unassembled WGS sequence"/>
</dbReference>
<dbReference type="Pfam" id="PF00582">
    <property type="entry name" value="Usp"/>
    <property type="match status" value="2"/>
</dbReference>
<gene>
    <name evidence="3" type="ORF">CGL56_17805</name>
</gene>
<evidence type="ECO:0000256" key="1">
    <source>
        <dbReference type="ARBA" id="ARBA00008791"/>
    </source>
</evidence>
<dbReference type="CDD" id="cd00293">
    <property type="entry name" value="USP-like"/>
    <property type="match status" value="2"/>
</dbReference>
<dbReference type="Gene3D" id="3.40.50.620">
    <property type="entry name" value="HUPs"/>
    <property type="match status" value="2"/>
</dbReference>
<evidence type="ECO:0000259" key="2">
    <source>
        <dbReference type="Pfam" id="PF00582"/>
    </source>
</evidence>